<protein>
    <recommendedName>
        <fullName evidence="8">C2H2-type domain-containing protein</fullName>
    </recommendedName>
</protein>
<dbReference type="InterPro" id="IPR013087">
    <property type="entry name" value="Znf_C2H2_type"/>
</dbReference>
<evidence type="ECO:0000256" key="5">
    <source>
        <dbReference type="ARBA" id="ARBA00022833"/>
    </source>
</evidence>
<comment type="subcellular location">
    <subcellularLocation>
        <location evidence="1">Nucleus</location>
    </subcellularLocation>
</comment>
<dbReference type="Proteomes" id="UP001295684">
    <property type="component" value="Unassembled WGS sequence"/>
</dbReference>
<proteinExistence type="predicted"/>
<keyword evidence="6" id="KW-0539">Nucleus</keyword>
<comment type="caution">
    <text evidence="9">The sequence shown here is derived from an EMBL/GenBank/DDBJ whole genome shotgun (WGS) entry which is preliminary data.</text>
</comment>
<dbReference type="PANTHER" id="PTHR24379">
    <property type="entry name" value="KRAB AND ZINC FINGER DOMAIN-CONTAINING"/>
    <property type="match status" value="1"/>
</dbReference>
<evidence type="ECO:0000256" key="1">
    <source>
        <dbReference type="ARBA" id="ARBA00004123"/>
    </source>
</evidence>
<dbReference type="PANTHER" id="PTHR24379:SF121">
    <property type="entry name" value="C2H2-TYPE DOMAIN-CONTAINING PROTEIN"/>
    <property type="match status" value="1"/>
</dbReference>
<dbReference type="FunFam" id="3.30.160.60:FF:000145">
    <property type="entry name" value="Zinc finger protein 574"/>
    <property type="match status" value="1"/>
</dbReference>
<dbReference type="Pfam" id="PF12874">
    <property type="entry name" value="zf-met"/>
    <property type="match status" value="1"/>
</dbReference>
<evidence type="ECO:0000256" key="6">
    <source>
        <dbReference type="ARBA" id="ARBA00023242"/>
    </source>
</evidence>
<evidence type="ECO:0000313" key="9">
    <source>
        <dbReference type="EMBL" id="CAI2373786.1"/>
    </source>
</evidence>
<dbReference type="Gene3D" id="3.30.160.60">
    <property type="entry name" value="Classic Zinc Finger"/>
    <property type="match status" value="3"/>
</dbReference>
<gene>
    <name evidence="9" type="ORF">ECRASSUSDP1_LOCUS15134</name>
</gene>
<keyword evidence="4 7" id="KW-0863">Zinc-finger</keyword>
<dbReference type="InterPro" id="IPR036236">
    <property type="entry name" value="Znf_C2H2_sf"/>
</dbReference>
<accession>A0AAD1XJB0</accession>
<evidence type="ECO:0000259" key="8">
    <source>
        <dbReference type="PROSITE" id="PS50157"/>
    </source>
</evidence>
<dbReference type="Pfam" id="PF13894">
    <property type="entry name" value="zf-C2H2_4"/>
    <property type="match status" value="1"/>
</dbReference>
<dbReference type="SUPFAM" id="SSF57667">
    <property type="entry name" value="beta-beta-alpha zinc fingers"/>
    <property type="match status" value="2"/>
</dbReference>
<name>A0AAD1XJB0_EUPCR</name>
<dbReference type="EMBL" id="CAMPGE010015147">
    <property type="protein sequence ID" value="CAI2373786.1"/>
    <property type="molecule type" value="Genomic_DNA"/>
</dbReference>
<evidence type="ECO:0000256" key="4">
    <source>
        <dbReference type="ARBA" id="ARBA00022771"/>
    </source>
</evidence>
<keyword evidence="3" id="KW-0677">Repeat</keyword>
<keyword evidence="10" id="KW-1185">Reference proteome</keyword>
<feature type="domain" description="C2H2-type" evidence="8">
    <location>
        <begin position="116"/>
        <end position="144"/>
    </location>
</feature>
<evidence type="ECO:0000256" key="2">
    <source>
        <dbReference type="ARBA" id="ARBA00022723"/>
    </source>
</evidence>
<feature type="domain" description="C2H2-type" evidence="8">
    <location>
        <begin position="56"/>
        <end position="84"/>
    </location>
</feature>
<dbReference type="GO" id="GO:0008270">
    <property type="term" value="F:zinc ion binding"/>
    <property type="evidence" value="ECO:0007669"/>
    <property type="project" value="UniProtKB-KW"/>
</dbReference>
<organism evidence="9 10">
    <name type="scientific">Euplotes crassus</name>
    <dbReference type="NCBI Taxonomy" id="5936"/>
    <lineage>
        <taxon>Eukaryota</taxon>
        <taxon>Sar</taxon>
        <taxon>Alveolata</taxon>
        <taxon>Ciliophora</taxon>
        <taxon>Intramacronucleata</taxon>
        <taxon>Spirotrichea</taxon>
        <taxon>Hypotrichia</taxon>
        <taxon>Euplotida</taxon>
        <taxon>Euplotidae</taxon>
        <taxon>Moneuplotes</taxon>
    </lineage>
</organism>
<sequence>MHEDVPIQQIGIIPQSQQYLNIQTALAYVCKFCGQPFSSQNVLERHLSKHSQDRPWECQQCDKKFKRKDHLTRHYSCVHGGDAARKYKCPYPGCTSPGYVESYHLARHIESVHEKLECNMCLSTFTKKNALEAHLVEDHGVDPPFICIVCNAYFFREKVFEMHIKKHETSKPAKPKNVIGGQHKLSERNLNIKTEFPSDLSPNAPFKILKGEVPTSQFPPPEEDGITAYNKGLKPAGPYKKDYLEDFSILTKPTIEDKNYNSTCIDPILMGQGPKGEEFMNGYYQNIQGFETYDKTSFGFPRFTYDGDKFNIPTTSLFKELCIAETFGPGPKNQVEDEDSETNCDVTQAFLNSAILE</sequence>
<dbReference type="Pfam" id="PF00096">
    <property type="entry name" value="zf-C2H2"/>
    <property type="match status" value="1"/>
</dbReference>
<dbReference type="AlphaFoldDB" id="A0AAD1XJB0"/>
<reference evidence="9" key="1">
    <citation type="submission" date="2023-07" db="EMBL/GenBank/DDBJ databases">
        <authorList>
            <consortium name="AG Swart"/>
            <person name="Singh M."/>
            <person name="Singh A."/>
            <person name="Seah K."/>
            <person name="Emmerich C."/>
        </authorList>
    </citation>
    <scope>NUCLEOTIDE SEQUENCE</scope>
    <source>
        <strain evidence="9">DP1</strain>
    </source>
</reference>
<evidence type="ECO:0000313" key="10">
    <source>
        <dbReference type="Proteomes" id="UP001295684"/>
    </source>
</evidence>
<dbReference type="GO" id="GO:0005634">
    <property type="term" value="C:nucleus"/>
    <property type="evidence" value="ECO:0007669"/>
    <property type="project" value="UniProtKB-SubCell"/>
</dbReference>
<evidence type="ECO:0000256" key="7">
    <source>
        <dbReference type="PROSITE-ProRule" id="PRU00042"/>
    </source>
</evidence>
<keyword evidence="2" id="KW-0479">Metal-binding</keyword>
<feature type="domain" description="C2H2-type" evidence="8">
    <location>
        <begin position="28"/>
        <end position="55"/>
    </location>
</feature>
<keyword evidence="5" id="KW-0862">Zinc</keyword>
<dbReference type="PROSITE" id="PS50157">
    <property type="entry name" value="ZINC_FINGER_C2H2_2"/>
    <property type="match status" value="4"/>
</dbReference>
<dbReference type="SMART" id="SM00355">
    <property type="entry name" value="ZnF_C2H2"/>
    <property type="match status" value="5"/>
</dbReference>
<feature type="domain" description="C2H2-type" evidence="8">
    <location>
        <begin position="145"/>
        <end position="172"/>
    </location>
</feature>
<dbReference type="PROSITE" id="PS00028">
    <property type="entry name" value="ZINC_FINGER_C2H2_1"/>
    <property type="match status" value="4"/>
</dbReference>
<evidence type="ECO:0000256" key="3">
    <source>
        <dbReference type="ARBA" id="ARBA00022737"/>
    </source>
</evidence>